<dbReference type="InterPro" id="IPR008927">
    <property type="entry name" value="6-PGluconate_DH-like_C_sf"/>
</dbReference>
<dbReference type="InterPro" id="IPR014027">
    <property type="entry name" value="UDP-Glc/GDP-Man_DH_C"/>
</dbReference>
<dbReference type="SMART" id="SM00984">
    <property type="entry name" value="UDPG_MGDP_dh_C"/>
    <property type="match status" value="1"/>
</dbReference>
<evidence type="ECO:0000313" key="3">
    <source>
        <dbReference type="Proteomes" id="UP001058860"/>
    </source>
</evidence>
<dbReference type="InterPro" id="IPR017476">
    <property type="entry name" value="UDP-Glc/GDP-Man"/>
</dbReference>
<name>A0ABY5PM13_9ACTN</name>
<proteinExistence type="predicted"/>
<dbReference type="PANTHER" id="PTHR43491:SF1">
    <property type="entry name" value="UDP-N-ACETYL-D-MANNOSAMINE DEHYDROGENASE"/>
    <property type="match status" value="1"/>
</dbReference>
<gene>
    <name evidence="2" type="ORF">LRS13_09255</name>
</gene>
<organism evidence="2 3">
    <name type="scientific">Svornostia abyssi</name>
    <dbReference type="NCBI Taxonomy" id="2898438"/>
    <lineage>
        <taxon>Bacteria</taxon>
        <taxon>Bacillati</taxon>
        <taxon>Actinomycetota</taxon>
        <taxon>Thermoleophilia</taxon>
        <taxon>Solirubrobacterales</taxon>
        <taxon>Baekduiaceae</taxon>
        <taxon>Svornostia</taxon>
    </lineage>
</organism>
<accession>A0ABY5PM13</accession>
<dbReference type="PANTHER" id="PTHR43491">
    <property type="entry name" value="UDP-N-ACETYL-D-MANNOSAMINE DEHYDROGENASE"/>
    <property type="match status" value="1"/>
</dbReference>
<dbReference type="NCBIfam" id="TIGR03026">
    <property type="entry name" value="NDP-sugDHase"/>
    <property type="match status" value="1"/>
</dbReference>
<evidence type="ECO:0000313" key="2">
    <source>
        <dbReference type="EMBL" id="UUY05687.1"/>
    </source>
</evidence>
<dbReference type="RefSeq" id="WP_353866132.1">
    <property type="nucleotide sequence ID" value="NZ_CP088295.1"/>
</dbReference>
<dbReference type="SUPFAM" id="SSF52413">
    <property type="entry name" value="UDP-glucose/GDP-mannose dehydrogenase C-terminal domain"/>
    <property type="match status" value="1"/>
</dbReference>
<dbReference type="Gene3D" id="3.40.50.720">
    <property type="entry name" value="NAD(P)-binding Rossmann-like Domain"/>
    <property type="match status" value="1"/>
</dbReference>
<reference evidence="3" key="1">
    <citation type="submission" date="2021-11" db="EMBL/GenBank/DDBJ databases">
        <title>Cultivation dependent microbiological survey of springs from the worlds oldest radium mine currently devoted to the extraction of radon-saturated water.</title>
        <authorList>
            <person name="Kapinusova G."/>
            <person name="Smrhova T."/>
            <person name="Strejcek M."/>
            <person name="Suman J."/>
            <person name="Jani K."/>
            <person name="Pajer P."/>
            <person name="Uhlik O."/>
        </authorList>
    </citation>
    <scope>NUCLEOTIDE SEQUENCE [LARGE SCALE GENOMIC DNA]</scope>
    <source>
        <strain evidence="3">J379</strain>
    </source>
</reference>
<dbReference type="Proteomes" id="UP001058860">
    <property type="component" value="Chromosome"/>
</dbReference>
<evidence type="ECO:0000259" key="1">
    <source>
        <dbReference type="SMART" id="SM00984"/>
    </source>
</evidence>
<dbReference type="EMBL" id="CP088295">
    <property type="protein sequence ID" value="UUY05687.1"/>
    <property type="molecule type" value="Genomic_DNA"/>
</dbReference>
<dbReference type="InterPro" id="IPR014026">
    <property type="entry name" value="UDP-Glc/GDP-Man_DH_dimer"/>
</dbReference>
<keyword evidence="3" id="KW-1185">Reference proteome</keyword>
<dbReference type="InterPro" id="IPR028359">
    <property type="entry name" value="UDP_ManNAc/GlcNAc_DH"/>
</dbReference>
<dbReference type="Pfam" id="PF00984">
    <property type="entry name" value="UDPG_MGDP_dh"/>
    <property type="match status" value="1"/>
</dbReference>
<dbReference type="InterPro" id="IPR036220">
    <property type="entry name" value="UDP-Glc/GDP-Man_DH_C_sf"/>
</dbReference>
<dbReference type="Pfam" id="PF03720">
    <property type="entry name" value="UDPG_MGDP_dh_C"/>
    <property type="match status" value="1"/>
</dbReference>
<protein>
    <submittedName>
        <fullName evidence="2">Nucleotide sugar dehydrogenase</fullName>
    </submittedName>
</protein>
<sequence>MCDEIVPVSTLEVAELAKLLENIFRSVNIALINELAVLCDRMGIDIWEVTDAAATKPYGFMRFEPGPGMGGHCLPVDPFYLSWRARELGMEAGFVELAGRVNRDMPQHCVARIVRLLDAGGESVAGARVALVGVSYKGGIGDVRESPALAIIDLLRARGAVPAYHDPHVPRLEAHDLASTPIDELLTGADVAVIVTAHPEVDHAALLHTDVPVLDLRGVTRGMDAGSAPLERL</sequence>
<dbReference type="SUPFAM" id="SSF48179">
    <property type="entry name" value="6-phosphogluconate dehydrogenase C-terminal domain-like"/>
    <property type="match status" value="1"/>
</dbReference>
<feature type="domain" description="UDP-glucose/GDP-mannose dehydrogenase C-terminal" evidence="1">
    <location>
        <begin position="130"/>
        <end position="222"/>
    </location>
</feature>
<dbReference type="PIRSF" id="PIRSF000124">
    <property type="entry name" value="UDPglc_GDPman_dh"/>
    <property type="match status" value="1"/>
</dbReference>
<dbReference type="PIRSF" id="PIRSF500136">
    <property type="entry name" value="UDP_ManNAc_DH"/>
    <property type="match status" value="1"/>
</dbReference>